<feature type="region of interest" description="Disordered" evidence="3">
    <location>
        <begin position="20"/>
        <end position="54"/>
    </location>
</feature>
<dbReference type="NCBIfam" id="TIGR00756">
    <property type="entry name" value="PPR"/>
    <property type="match status" value="1"/>
</dbReference>
<sequence length="428" mass="48681">MSSSTSSQLHSSEKGFQFSYSSKKINKINPPNPPTNLKLPLRRPDPVTKSPILSQPIKQFAATNNYSRRKQSSSSDIVRLMDSLNRPIPPDIYSSLIEECTLSSDSDEALYLHSRLINQSGLKLTSHLTYRLLLMLVSCGHLDTARNMFDQMTRRKGFLSWAIIIVGYMDNCRYEEVIDLFSKMMLHFNVYTSMLEFPTWVIVIVCFLKACVCSRNMILGKQVHGLLLKLGVTYDFSVNVALMDLYGKFGFLESATSVFNQLCHPNTTIWTVKIVNNCREGRFYEVMKDFREMGRVGIRRNRFTLSTVLKACARMDDGGRCGRQVHAFAIKLALESDAFVQCGLIDMYGKCQMIRDAKQMFEIVVDKTNVACWNTLLMAYVRSGLFTEAVKVLYQMKAAHLQVNESLINHVRIACITPTLKSRIGTTR</sequence>
<proteinExistence type="predicted"/>
<dbReference type="AlphaFoldDB" id="A0A2C9UH88"/>
<name>A0A2C9UH88_MANES</name>
<accession>A0A2C9UH88</accession>
<dbReference type="Gramene" id="Manes.15G183600.1.v8.1">
    <property type="protein sequence ID" value="Manes.15G183600.1.v8.1.CDS.1"/>
    <property type="gene ID" value="Manes.15G183600.v8.1"/>
</dbReference>
<evidence type="ECO:0000256" key="3">
    <source>
        <dbReference type="SAM" id="MobiDB-lite"/>
    </source>
</evidence>
<evidence type="ECO:0000313" key="5">
    <source>
        <dbReference type="Proteomes" id="UP000091857"/>
    </source>
</evidence>
<dbReference type="GO" id="GO:0009451">
    <property type="term" value="P:RNA modification"/>
    <property type="evidence" value="ECO:0000318"/>
    <property type="project" value="GO_Central"/>
</dbReference>
<reference evidence="5" key="1">
    <citation type="journal article" date="2016" name="Nat. Biotechnol.">
        <title>Sequencing wild and cultivated cassava and related species reveals extensive interspecific hybridization and genetic diversity.</title>
        <authorList>
            <person name="Bredeson J.V."/>
            <person name="Lyons J.B."/>
            <person name="Prochnik S.E."/>
            <person name="Wu G.A."/>
            <person name="Ha C.M."/>
            <person name="Edsinger-Gonzales E."/>
            <person name="Grimwood J."/>
            <person name="Schmutz J."/>
            <person name="Rabbi I.Y."/>
            <person name="Egesi C."/>
            <person name="Nauluvula P."/>
            <person name="Lebot V."/>
            <person name="Ndunguru J."/>
            <person name="Mkamilo G."/>
            <person name="Bart R.S."/>
            <person name="Setter T.L."/>
            <person name="Gleadow R.M."/>
            <person name="Kulakow P."/>
            <person name="Ferguson M.E."/>
            <person name="Rounsley S."/>
            <person name="Rokhsar D.S."/>
        </authorList>
    </citation>
    <scope>NUCLEOTIDE SEQUENCE [LARGE SCALE GENOMIC DNA]</scope>
    <source>
        <strain evidence="5">cv. AM560-2</strain>
    </source>
</reference>
<dbReference type="PROSITE" id="PS51375">
    <property type="entry name" value="PPR"/>
    <property type="match status" value="1"/>
</dbReference>
<dbReference type="PANTHER" id="PTHR47926">
    <property type="entry name" value="PENTATRICOPEPTIDE REPEAT-CONTAINING PROTEIN"/>
    <property type="match status" value="1"/>
</dbReference>
<dbReference type="InterPro" id="IPR002885">
    <property type="entry name" value="PPR_rpt"/>
</dbReference>
<evidence type="ECO:0000256" key="1">
    <source>
        <dbReference type="ARBA" id="ARBA00022737"/>
    </source>
</evidence>
<evidence type="ECO:0000256" key="2">
    <source>
        <dbReference type="PROSITE-ProRule" id="PRU00708"/>
    </source>
</evidence>
<keyword evidence="1" id="KW-0677">Repeat</keyword>
<dbReference type="OrthoDB" id="1893323at2759"/>
<gene>
    <name evidence="4" type="ORF">MANES_15G183600v8</name>
</gene>
<dbReference type="GO" id="GO:0003723">
    <property type="term" value="F:RNA binding"/>
    <property type="evidence" value="ECO:0000318"/>
    <property type="project" value="GO_Central"/>
</dbReference>
<dbReference type="Proteomes" id="UP000091857">
    <property type="component" value="Chromosome 15"/>
</dbReference>
<dbReference type="FunFam" id="1.25.40.10:FF:000285">
    <property type="entry name" value="Pentatricopeptide repeat-containing protein, chloroplastic"/>
    <property type="match status" value="1"/>
</dbReference>
<organism evidence="4 5">
    <name type="scientific">Manihot esculenta</name>
    <name type="common">Cassava</name>
    <name type="synonym">Jatropha manihot</name>
    <dbReference type="NCBI Taxonomy" id="3983"/>
    <lineage>
        <taxon>Eukaryota</taxon>
        <taxon>Viridiplantae</taxon>
        <taxon>Streptophyta</taxon>
        <taxon>Embryophyta</taxon>
        <taxon>Tracheophyta</taxon>
        <taxon>Spermatophyta</taxon>
        <taxon>Magnoliopsida</taxon>
        <taxon>eudicotyledons</taxon>
        <taxon>Gunneridae</taxon>
        <taxon>Pentapetalae</taxon>
        <taxon>rosids</taxon>
        <taxon>fabids</taxon>
        <taxon>Malpighiales</taxon>
        <taxon>Euphorbiaceae</taxon>
        <taxon>Crotonoideae</taxon>
        <taxon>Manihoteae</taxon>
        <taxon>Manihot</taxon>
    </lineage>
</organism>
<dbReference type="PANTHER" id="PTHR47926:SF361">
    <property type="entry name" value="PENTACOTRIPEPTIDE-REPEAT REGION OF PRORP DOMAIN-CONTAINING PROTEIN"/>
    <property type="match status" value="1"/>
</dbReference>
<feature type="repeat" description="PPR" evidence="2">
    <location>
        <begin position="369"/>
        <end position="403"/>
    </location>
</feature>
<dbReference type="Pfam" id="PF01535">
    <property type="entry name" value="PPR"/>
    <property type="match status" value="3"/>
</dbReference>
<dbReference type="InterPro" id="IPR011990">
    <property type="entry name" value="TPR-like_helical_dom_sf"/>
</dbReference>
<comment type="caution">
    <text evidence="4">The sequence shown here is derived from an EMBL/GenBank/DDBJ whole genome shotgun (WGS) entry which is preliminary data.</text>
</comment>
<dbReference type="EMBL" id="CM004401">
    <property type="protein sequence ID" value="OAY29936.1"/>
    <property type="molecule type" value="Genomic_DNA"/>
</dbReference>
<dbReference type="Gene3D" id="1.25.40.10">
    <property type="entry name" value="Tetratricopeptide repeat domain"/>
    <property type="match status" value="3"/>
</dbReference>
<protein>
    <recommendedName>
        <fullName evidence="6">Pentacotripeptide-repeat region of PRORP domain-containing protein</fullName>
    </recommendedName>
</protein>
<evidence type="ECO:0000313" key="4">
    <source>
        <dbReference type="EMBL" id="OAY29936.1"/>
    </source>
</evidence>
<evidence type="ECO:0008006" key="6">
    <source>
        <dbReference type="Google" id="ProtNLM"/>
    </source>
</evidence>
<dbReference type="InterPro" id="IPR046960">
    <property type="entry name" value="PPR_At4g14850-like_plant"/>
</dbReference>
<keyword evidence="5" id="KW-1185">Reference proteome</keyword>
<dbReference type="OMA" id="ITRQMFD"/>